<dbReference type="RefSeq" id="WP_087075968.1">
    <property type="nucleotide sequence ID" value="NZ_CP020809.1"/>
</dbReference>
<dbReference type="InterPro" id="IPR010618">
    <property type="entry name" value="RPF"/>
</dbReference>
<organism evidence="7 8">
    <name type="scientific">Mycobacterium dioxanotrophicus</name>
    <dbReference type="NCBI Taxonomy" id="482462"/>
    <lineage>
        <taxon>Bacteria</taxon>
        <taxon>Bacillati</taxon>
        <taxon>Actinomycetota</taxon>
        <taxon>Actinomycetes</taxon>
        <taxon>Mycobacteriales</taxon>
        <taxon>Mycobacteriaceae</taxon>
        <taxon>Mycobacterium</taxon>
    </lineage>
</organism>
<evidence type="ECO:0000313" key="8">
    <source>
        <dbReference type="Proteomes" id="UP000195331"/>
    </source>
</evidence>
<feature type="domain" description="Phage tail tape measure protein" evidence="6">
    <location>
        <begin position="233"/>
        <end position="436"/>
    </location>
</feature>
<proteinExistence type="inferred from homology"/>
<dbReference type="Pfam" id="PF10145">
    <property type="entry name" value="PhageMin_Tail"/>
    <property type="match status" value="1"/>
</dbReference>
<evidence type="ECO:0000259" key="6">
    <source>
        <dbReference type="Pfam" id="PF10145"/>
    </source>
</evidence>
<feature type="compositionally biased region" description="Low complexity" evidence="4">
    <location>
        <begin position="1232"/>
        <end position="1250"/>
    </location>
</feature>
<gene>
    <name evidence="7" type="ORF">BTO20_11505</name>
</gene>
<feature type="compositionally biased region" description="Polar residues" evidence="4">
    <location>
        <begin position="1260"/>
        <end position="1269"/>
    </location>
</feature>
<dbReference type="GO" id="GO:0009372">
    <property type="term" value="P:quorum sensing"/>
    <property type="evidence" value="ECO:0007669"/>
    <property type="project" value="UniProtKB-ARBA"/>
</dbReference>
<reference evidence="7 8" key="1">
    <citation type="submission" date="2017-04" db="EMBL/GenBank/DDBJ databases">
        <title>Whole Genome Sequence of 1,4-Dioxane Degrading Bacterium Mycobacterium dioxanotrophicus PH-06.</title>
        <authorList>
            <person name="He Y."/>
        </authorList>
    </citation>
    <scope>NUCLEOTIDE SEQUENCE [LARGE SCALE GENOMIC DNA]</scope>
    <source>
        <strain evidence="7 8">PH-06</strain>
    </source>
</reference>
<evidence type="ECO:0008006" key="9">
    <source>
        <dbReference type="Google" id="ProtNLM"/>
    </source>
</evidence>
<dbReference type="GO" id="GO:0005576">
    <property type="term" value="C:extracellular region"/>
    <property type="evidence" value="ECO:0007669"/>
    <property type="project" value="UniProtKB-ARBA"/>
</dbReference>
<feature type="domain" description="Resuscitation-promoting factor core lysozyme-like" evidence="5">
    <location>
        <begin position="1012"/>
        <end position="1083"/>
    </location>
</feature>
<dbReference type="SUPFAM" id="SSF53955">
    <property type="entry name" value="Lysozyme-like"/>
    <property type="match status" value="1"/>
</dbReference>
<feature type="compositionally biased region" description="Basic and acidic residues" evidence="4">
    <location>
        <begin position="1270"/>
        <end position="1283"/>
    </location>
</feature>
<evidence type="ECO:0000256" key="4">
    <source>
        <dbReference type="SAM" id="MobiDB-lite"/>
    </source>
</evidence>
<dbReference type="OrthoDB" id="4753829at2"/>
<evidence type="ECO:0000256" key="1">
    <source>
        <dbReference type="ARBA" id="ARBA00010830"/>
    </source>
</evidence>
<dbReference type="InterPro" id="IPR010090">
    <property type="entry name" value="Phage_tape_meas"/>
</dbReference>
<sequence>MGIPIPVEPQLDERTATAAANKAEKTFADAGKKAGQSFTNAFADGTRDVDQSVKKIGDKASDAYDKARDAAGRLRTEEEKLQKLRNEAASNDRIVAQVERVEKARRAEVRAVRDATDAYKEYEDAAKNAGSGFLGGLHNAVSGVGQTGQEAANGFVEGFAGSSMLLRLGAAAGPIGLALAGVATLGVVAGKELAQGISEGMARIQLQDQFQAAMGLNDASMARYASAAGHAFANNFGESLADNLAAARAALQAGLISPDSSDAMVQDVVQRLQGASQTSLGEASPQELARSATTLIRTGFAHDTASAMDIITSGFQRGLNVSQDWLDTLNEYSTQFRKLGLDASEFMTLLNQGLEGGARDTDKVADSLKEFSIRAVDGSKSTKEGFEALGFNAQEMGKRIAAGGDSAKVAFSAVLDKLRETDDEQQKALIWQRLFGTQWEDMGDAINRLSLDPAKREFTDLQGTSDRANKTATDNFKSQWEGATKAVGQYFSDLKTDIADWFTSLPVIKDLPGQIKDAFTDRPGKPAGFWGPGISAPPDGVLPQIQFPAGLSPRQLDDLKSRPHTFVPGAPVAGTPTPIPLDPDAAKAKPSFDPSQYSLDAIPLGAFPGIVGSAGALGAPGVGQVQNGQIMWGTGNDPYAKPGYGYYQVDPQRVFDADSSVMSARNSVEQARIRVLELEADNTTTAQELAAAKQAVVMAERGAISAQQKLAEAQQGTWKKLENSAKQASKGMEDIGAALDNDLGISKGLPGLAENLTKFIANLAAAPLLGQLEAIKQANPSQGGYGLMGILGARGVFGDRFTGVDYSKQPGYGYAPAGTAPAGTPALPGAGPVGAAKPGESAREFAHRVMMPFWQNQGLTVGDHAADKYGEHQNGALDIMVPSIAEGQKVLQQVLSDPNVYGAIFNNQTYGYGHGLTPQDYSAGHTGNPTQDHQDHVHAWYKPGGSDNINPTGAPVPGASAAAAPAVAAPAAGGATPVFVTNWPGSQGSAPGIASSSGAPSSAAPSTGLSTEQWNNIAEAESGGEWAINSGNGFSGGLQFDPNTWKAFGGTQYAPEAWQATPEQQMAVGNNVLAGQGPSAWPATSTAHPEWFQPTAGAYGTGAPLPTRWGGGGGPGMGMPNAAPFALNSPIGGVAFPSQPGGGFQGVSGAPMDAAMMAAGGLDLLAPGAGQAAQMGMKLANRAIGYAGQLAGIGVSGLMETFLPSGSPLGNIGNSWFGKLASVFAGARPALPNVAGQQAPPNPNAQQQGQQQGGKGDTNIELNYTNQGATEDRAGADLTRHLEATNAPAGVR</sequence>
<keyword evidence="3" id="KW-0175">Coiled coil</keyword>
<keyword evidence="8" id="KW-1185">Reference proteome</keyword>
<keyword evidence="2" id="KW-0378">Hydrolase</keyword>
<dbReference type="InterPro" id="IPR023346">
    <property type="entry name" value="Lysozyme-like_dom_sf"/>
</dbReference>
<feature type="region of interest" description="Disordered" evidence="4">
    <location>
        <begin position="1232"/>
        <end position="1292"/>
    </location>
</feature>
<name>A0A1Y0C1R4_9MYCO</name>
<evidence type="ECO:0000259" key="5">
    <source>
        <dbReference type="Pfam" id="PF06737"/>
    </source>
</evidence>
<evidence type="ECO:0000256" key="2">
    <source>
        <dbReference type="ARBA" id="ARBA00022801"/>
    </source>
</evidence>
<dbReference type="Proteomes" id="UP000195331">
    <property type="component" value="Chromosome"/>
</dbReference>
<dbReference type="Pfam" id="PF06737">
    <property type="entry name" value="Transglycosylas"/>
    <property type="match status" value="1"/>
</dbReference>
<protein>
    <recommendedName>
        <fullName evidence="9">Phage tail tape measure protein domain-containing protein</fullName>
    </recommendedName>
</protein>
<evidence type="ECO:0000256" key="3">
    <source>
        <dbReference type="SAM" id="Coils"/>
    </source>
</evidence>
<feature type="coiled-coil region" evidence="3">
    <location>
        <begin position="64"/>
        <end position="94"/>
    </location>
</feature>
<dbReference type="GO" id="GO:0042127">
    <property type="term" value="P:regulation of cell population proliferation"/>
    <property type="evidence" value="ECO:0007669"/>
    <property type="project" value="UniProtKB-ARBA"/>
</dbReference>
<comment type="similarity">
    <text evidence="1">Belongs to the transglycosylase family. Rpf subfamily.</text>
</comment>
<feature type="region of interest" description="Disordered" evidence="4">
    <location>
        <begin position="988"/>
        <end position="1010"/>
    </location>
</feature>
<dbReference type="GO" id="GO:0010629">
    <property type="term" value="P:negative regulation of gene expression"/>
    <property type="evidence" value="ECO:0007669"/>
    <property type="project" value="UniProtKB-ARBA"/>
</dbReference>
<evidence type="ECO:0000313" key="7">
    <source>
        <dbReference type="EMBL" id="ART69123.1"/>
    </source>
</evidence>
<dbReference type="GO" id="GO:0016787">
    <property type="term" value="F:hydrolase activity"/>
    <property type="evidence" value="ECO:0007669"/>
    <property type="project" value="UniProtKB-KW"/>
</dbReference>
<dbReference type="CDD" id="cd13925">
    <property type="entry name" value="RPF"/>
    <property type="match status" value="1"/>
</dbReference>
<dbReference type="EMBL" id="CP020809">
    <property type="protein sequence ID" value="ART69123.1"/>
    <property type="molecule type" value="Genomic_DNA"/>
</dbReference>
<dbReference type="KEGG" id="mdx:BTO20_11505"/>
<dbReference type="Gene3D" id="1.10.530.10">
    <property type="match status" value="1"/>
</dbReference>
<accession>A0A1Y0C1R4</accession>